<keyword evidence="7" id="KW-1133">Transmembrane helix</keyword>
<keyword evidence="7" id="KW-0472">Membrane</keyword>
<evidence type="ECO:0000256" key="1">
    <source>
        <dbReference type="ARBA" id="ARBA00005615"/>
    </source>
</evidence>
<dbReference type="Pfam" id="PF01204">
    <property type="entry name" value="Trehalase"/>
    <property type="match status" value="1"/>
</dbReference>
<dbReference type="InterPro" id="IPR012341">
    <property type="entry name" value="6hp_glycosidase-like_sf"/>
</dbReference>
<keyword evidence="5 6" id="KW-0326">Glycosidase</keyword>
<evidence type="ECO:0000256" key="5">
    <source>
        <dbReference type="ARBA" id="ARBA00023295"/>
    </source>
</evidence>
<reference evidence="8" key="2">
    <citation type="submission" date="2022-06" db="UniProtKB">
        <authorList>
            <consortium name="EnsemblMetazoa"/>
        </authorList>
    </citation>
    <scope>IDENTIFICATION</scope>
    <source>
        <strain evidence="8">DF5081</strain>
    </source>
</reference>
<dbReference type="PANTHER" id="PTHR23403:SF3">
    <property type="entry name" value="TREHALASE"/>
    <property type="match status" value="1"/>
</dbReference>
<comment type="catalytic activity">
    <reaction evidence="6">
        <text>alpha,alpha-trehalose + H2O = alpha-D-glucose + beta-D-glucose</text>
        <dbReference type="Rhea" id="RHEA:32675"/>
        <dbReference type="ChEBI" id="CHEBI:15377"/>
        <dbReference type="ChEBI" id="CHEBI:15903"/>
        <dbReference type="ChEBI" id="CHEBI:16551"/>
        <dbReference type="ChEBI" id="CHEBI:17925"/>
        <dbReference type="EC" id="3.2.1.28"/>
    </reaction>
</comment>
<evidence type="ECO:0000313" key="8">
    <source>
        <dbReference type="EnsemblMetazoa" id="CJA05493.1"/>
    </source>
</evidence>
<evidence type="ECO:0000256" key="6">
    <source>
        <dbReference type="RuleBase" id="RU361180"/>
    </source>
</evidence>
<organism evidence="8 9">
    <name type="scientific">Caenorhabditis japonica</name>
    <dbReference type="NCBI Taxonomy" id="281687"/>
    <lineage>
        <taxon>Eukaryota</taxon>
        <taxon>Metazoa</taxon>
        <taxon>Ecdysozoa</taxon>
        <taxon>Nematoda</taxon>
        <taxon>Chromadorea</taxon>
        <taxon>Rhabditida</taxon>
        <taxon>Rhabditina</taxon>
        <taxon>Rhabditomorpha</taxon>
        <taxon>Rhabditoidea</taxon>
        <taxon>Rhabditidae</taxon>
        <taxon>Peloderinae</taxon>
        <taxon>Caenorhabditis</taxon>
    </lineage>
</organism>
<name>A0A8R1DLY1_CAEJA</name>
<evidence type="ECO:0000256" key="7">
    <source>
        <dbReference type="SAM" id="Phobius"/>
    </source>
</evidence>
<dbReference type="Gene3D" id="1.50.10.10">
    <property type="match status" value="1"/>
</dbReference>
<sequence>MEKEIQFWEANRIVTLEEGGHQMFVYKADTNCPRPENFLSDFNLGIKKPNPSQVWKSISSACESGWDFTDLSSIHTDQIIPVDLNVIIATNYWIIANLSASLNRESDTSYYQEKHTKLLEAINKVLWDEEHGAWFDFDILANKKNFNFYPSNVYPLMIPGFNHYKYSDRVANYVQKSGVLQFTGGIPSSLPATSSQQWDFPNVWAPNQHFVIQSFLASNNSFLEQEAVKQAEKFIESVYNGLYQSEPGKEAGIWEKYDARSSSGAPGAGGEYVVQEGFGWTNGAVLDLIWTFNSKLKSTRHLELGLTREQHAGLVYTAAGFCAIVALVTLLKGIWKKRQCIESNDDAEAAQSLLATENEEEDDL</sequence>
<dbReference type="SUPFAM" id="SSF48208">
    <property type="entry name" value="Six-hairpin glycosidases"/>
    <property type="match status" value="1"/>
</dbReference>
<dbReference type="InterPro" id="IPR001661">
    <property type="entry name" value="Glyco_hydro_37"/>
</dbReference>
<dbReference type="InterPro" id="IPR018232">
    <property type="entry name" value="Glyco_hydro_37_CS"/>
</dbReference>
<dbReference type="PRINTS" id="PR00744">
    <property type="entry name" value="GLHYDRLASE37"/>
</dbReference>
<proteinExistence type="inferred from homology"/>
<evidence type="ECO:0000256" key="2">
    <source>
        <dbReference type="ARBA" id="ARBA00012757"/>
    </source>
</evidence>
<protein>
    <recommendedName>
        <fullName evidence="3 6">Trehalase</fullName>
        <ecNumber evidence="2 6">3.2.1.28</ecNumber>
    </recommendedName>
    <alternativeName>
        <fullName evidence="6">Alpha-trehalose glucohydrolase</fullName>
    </alternativeName>
</protein>
<keyword evidence="4 6" id="KW-0378">Hydrolase</keyword>
<dbReference type="AlphaFoldDB" id="A0A8R1DLY1"/>
<dbReference type="PANTHER" id="PTHR23403">
    <property type="entry name" value="TREHALASE"/>
    <property type="match status" value="1"/>
</dbReference>
<dbReference type="GO" id="GO:0004555">
    <property type="term" value="F:alpha,alpha-trehalase activity"/>
    <property type="evidence" value="ECO:0007669"/>
    <property type="project" value="UniProtKB-EC"/>
</dbReference>
<dbReference type="EnsemblMetazoa" id="CJA05493.1">
    <property type="protein sequence ID" value="CJA05493.1"/>
    <property type="gene ID" value="WBGene00124697"/>
</dbReference>
<dbReference type="PROSITE" id="PS00928">
    <property type="entry name" value="TREHALASE_2"/>
    <property type="match status" value="1"/>
</dbReference>
<reference evidence="9" key="1">
    <citation type="submission" date="2010-08" db="EMBL/GenBank/DDBJ databases">
        <authorList>
            <consortium name="Caenorhabditis japonica Sequencing Consortium"/>
            <person name="Wilson R.K."/>
        </authorList>
    </citation>
    <scope>NUCLEOTIDE SEQUENCE [LARGE SCALE GENOMIC DNA]</scope>
    <source>
        <strain evidence="9">DF5081</strain>
    </source>
</reference>
<dbReference type="EC" id="3.2.1.28" evidence="2 6"/>
<dbReference type="GO" id="GO:0005993">
    <property type="term" value="P:trehalose catabolic process"/>
    <property type="evidence" value="ECO:0007669"/>
    <property type="project" value="TreeGrafter"/>
</dbReference>
<dbReference type="InterPro" id="IPR008928">
    <property type="entry name" value="6-hairpin_glycosidase_sf"/>
</dbReference>
<dbReference type="Proteomes" id="UP000005237">
    <property type="component" value="Unassembled WGS sequence"/>
</dbReference>
<evidence type="ECO:0000256" key="3">
    <source>
        <dbReference type="ARBA" id="ARBA00019905"/>
    </source>
</evidence>
<accession>A0A8R1DLY1</accession>
<comment type="similarity">
    <text evidence="1 6">Belongs to the glycosyl hydrolase 37 family.</text>
</comment>
<feature type="transmembrane region" description="Helical" evidence="7">
    <location>
        <begin position="313"/>
        <end position="331"/>
    </location>
</feature>
<keyword evidence="7" id="KW-0812">Transmembrane</keyword>
<evidence type="ECO:0000313" key="9">
    <source>
        <dbReference type="Proteomes" id="UP000005237"/>
    </source>
</evidence>
<evidence type="ECO:0000256" key="4">
    <source>
        <dbReference type="ARBA" id="ARBA00022801"/>
    </source>
</evidence>
<keyword evidence="9" id="KW-1185">Reference proteome</keyword>